<proteinExistence type="predicted"/>
<name>A0ABD6DA14_9EURY</name>
<keyword evidence="2" id="KW-1185">Reference proteome</keyword>
<dbReference type="AlphaFoldDB" id="A0ABD6DA14"/>
<evidence type="ECO:0000313" key="2">
    <source>
        <dbReference type="Proteomes" id="UP001597052"/>
    </source>
</evidence>
<dbReference type="EMBL" id="JBHUDM010000002">
    <property type="protein sequence ID" value="MFD1641791.1"/>
    <property type="molecule type" value="Genomic_DNA"/>
</dbReference>
<organism evidence="1 2">
    <name type="scientific">Halohasta litorea</name>
    <dbReference type="NCBI Taxonomy" id="869891"/>
    <lineage>
        <taxon>Archaea</taxon>
        <taxon>Methanobacteriati</taxon>
        <taxon>Methanobacteriota</taxon>
        <taxon>Stenosarchaea group</taxon>
        <taxon>Halobacteria</taxon>
        <taxon>Halobacteriales</taxon>
        <taxon>Haloferacaceae</taxon>
        <taxon>Halohasta</taxon>
    </lineage>
</organism>
<comment type="caution">
    <text evidence="1">The sequence shown here is derived from an EMBL/GenBank/DDBJ whole genome shotgun (WGS) entry which is preliminary data.</text>
</comment>
<dbReference type="RefSeq" id="WP_256395828.1">
    <property type="nucleotide sequence ID" value="NZ_JANHDJ010000002.1"/>
</dbReference>
<accession>A0ABD6DA14</accession>
<dbReference type="Proteomes" id="UP001597052">
    <property type="component" value="Unassembled WGS sequence"/>
</dbReference>
<reference evidence="1 2" key="1">
    <citation type="journal article" date="2019" name="Int. J. Syst. Evol. Microbiol.">
        <title>The Global Catalogue of Microorganisms (GCM) 10K type strain sequencing project: providing services to taxonomists for standard genome sequencing and annotation.</title>
        <authorList>
            <consortium name="The Broad Institute Genomics Platform"/>
            <consortium name="The Broad Institute Genome Sequencing Center for Infectious Disease"/>
            <person name="Wu L."/>
            <person name="Ma J."/>
        </authorList>
    </citation>
    <scope>NUCLEOTIDE SEQUENCE [LARGE SCALE GENOMIC DNA]</scope>
    <source>
        <strain evidence="1 2">CGMCC 1.10593</strain>
    </source>
</reference>
<gene>
    <name evidence="1" type="ORF">ACFSBW_07880</name>
</gene>
<evidence type="ECO:0000313" key="1">
    <source>
        <dbReference type="EMBL" id="MFD1641791.1"/>
    </source>
</evidence>
<evidence type="ECO:0008006" key="3">
    <source>
        <dbReference type="Google" id="ProtNLM"/>
    </source>
</evidence>
<sequence length="213" mass="24243">MTTYTDLELWAIISAVYYDKNEFITVEAGRTKHGLRRQIGGLQAEVLHTESIDPVEKVGHPAEVFVTPRDVFDLTVYGDLGTVRRRLDDLVAEGLLDFHGDVVSHSEGDRRLYLPAELDRKQLVESLHELDGRPVPSVLQEERLTHVVPSDFTHKDGGVFTYDKDSNIEVDVSKPDDQRSIRKYVEQQLHEEGLTADIGNFYYKLRDHAGLIE</sequence>
<protein>
    <recommendedName>
        <fullName evidence="3">DUF2250 domain-containing protein</fullName>
    </recommendedName>
</protein>